<sequence length="339" mass="37420">MGKDCGSWFPQRHYCEQSPDLDRLCPPLHLGQQNMIPSYMNPYSNSVSTYGILPMLQSPESLHLTANQADEPHGWFYCLPHHRQAISPGSKSVIKDEVPSSLYKADTDQRRFLVFDQSGDQTTFMFSPAIRTSMEGLSSFGPSPYNGHNFSGERPGTERDSLHNAGPILTDGNEINGTDLESEMHEDTEELNALLYSDDENDYSEDDEETSTGHSPSTMTSNERLKSFEGSAEEVASTAEPSKKRKLSLMDTATSRKSIQFLGYEEDDAESSCGNGLSQGNGGEGSKRLRRERIRATVSILQSIIPNGMGKDAVAVLDEAINYFRSLKLKAKALGLDSL</sequence>
<evidence type="ECO:0000313" key="7">
    <source>
        <dbReference type="EMBL" id="QNN83753.1"/>
    </source>
</evidence>
<name>A0A7G9TUF0_9MAGN</name>
<dbReference type="GO" id="GO:0005634">
    <property type="term" value="C:nucleus"/>
    <property type="evidence" value="ECO:0007669"/>
    <property type="project" value="UniProtKB-SubCell"/>
</dbReference>
<comment type="subcellular location">
    <subcellularLocation>
        <location evidence="1">Nucleus</location>
    </subcellularLocation>
</comment>
<dbReference type="PANTHER" id="PTHR36066">
    <property type="entry name" value="TRANSCRIPTION FACTOR BHLH145"/>
    <property type="match status" value="1"/>
</dbReference>
<keyword evidence="3" id="KW-0804">Transcription</keyword>
<feature type="compositionally biased region" description="Polar residues" evidence="5">
    <location>
        <begin position="212"/>
        <end position="222"/>
    </location>
</feature>
<dbReference type="SMR" id="A0A7G9TUF0"/>
<dbReference type="PROSITE" id="PS50888">
    <property type="entry name" value="BHLH"/>
    <property type="match status" value="1"/>
</dbReference>
<evidence type="ECO:0000256" key="5">
    <source>
        <dbReference type="SAM" id="MobiDB-lite"/>
    </source>
</evidence>
<dbReference type="GO" id="GO:0046983">
    <property type="term" value="F:protein dimerization activity"/>
    <property type="evidence" value="ECO:0007669"/>
    <property type="project" value="InterPro"/>
</dbReference>
<evidence type="ECO:0000259" key="6">
    <source>
        <dbReference type="PROSITE" id="PS50888"/>
    </source>
</evidence>
<dbReference type="AlphaFoldDB" id="A0A7G9TUF0"/>
<dbReference type="InterPro" id="IPR036638">
    <property type="entry name" value="HLH_DNA-bd_sf"/>
</dbReference>
<evidence type="ECO:0000256" key="3">
    <source>
        <dbReference type="ARBA" id="ARBA00023163"/>
    </source>
</evidence>
<dbReference type="InterPro" id="IPR037546">
    <property type="entry name" value="SAC51-like"/>
</dbReference>
<reference evidence="7" key="1">
    <citation type="submission" date="2020-04" db="EMBL/GenBank/DDBJ databases">
        <authorList>
            <person name="Huang Z."/>
        </authorList>
    </citation>
    <scope>NUCLEOTIDE SEQUENCE</scope>
</reference>
<dbReference type="PANTHER" id="PTHR36066:SF2">
    <property type="entry name" value="TRANSCRIPTION FACTOR BHLH145"/>
    <property type="match status" value="1"/>
</dbReference>
<feature type="region of interest" description="Disordered" evidence="5">
    <location>
        <begin position="268"/>
        <end position="288"/>
    </location>
</feature>
<protein>
    <submittedName>
        <fullName evidence="7">Basic helix-loop-helix transcription factor 145</fullName>
    </submittedName>
</protein>
<keyword evidence="2" id="KW-0805">Transcription regulation</keyword>
<dbReference type="EMBL" id="MT383745">
    <property type="protein sequence ID" value="QNN83753.1"/>
    <property type="molecule type" value="mRNA"/>
</dbReference>
<organism evidence="7">
    <name type="scientific">Myrothamnus flabellifolius</name>
    <dbReference type="NCBI Taxonomy" id="83223"/>
    <lineage>
        <taxon>Eukaryota</taxon>
        <taxon>Viridiplantae</taxon>
        <taxon>Streptophyta</taxon>
        <taxon>Embryophyta</taxon>
        <taxon>Tracheophyta</taxon>
        <taxon>Spermatophyta</taxon>
        <taxon>Magnoliopsida</taxon>
        <taxon>eudicotyledons</taxon>
        <taxon>Gunneridae</taxon>
        <taxon>Gunnerales</taxon>
        <taxon>Myrothamnaceae</taxon>
        <taxon>Myrothamnus</taxon>
    </lineage>
</organism>
<accession>A0A7G9TUF0</accession>
<evidence type="ECO:0000256" key="4">
    <source>
        <dbReference type="ARBA" id="ARBA00023242"/>
    </source>
</evidence>
<evidence type="ECO:0000256" key="1">
    <source>
        <dbReference type="ARBA" id="ARBA00004123"/>
    </source>
</evidence>
<evidence type="ECO:0000256" key="2">
    <source>
        <dbReference type="ARBA" id="ARBA00023015"/>
    </source>
</evidence>
<feature type="compositionally biased region" description="Acidic residues" evidence="5">
    <location>
        <begin position="201"/>
        <end position="210"/>
    </location>
</feature>
<dbReference type="SUPFAM" id="SSF47459">
    <property type="entry name" value="HLH, helix-loop-helix DNA-binding domain"/>
    <property type="match status" value="1"/>
</dbReference>
<proteinExistence type="evidence at transcript level"/>
<keyword evidence="4" id="KW-0539">Nucleus</keyword>
<feature type="region of interest" description="Disordered" evidence="5">
    <location>
        <begin position="140"/>
        <end position="178"/>
    </location>
</feature>
<dbReference type="InterPro" id="IPR011598">
    <property type="entry name" value="bHLH_dom"/>
</dbReference>
<feature type="region of interest" description="Disordered" evidence="5">
    <location>
        <begin position="201"/>
        <end position="250"/>
    </location>
</feature>
<feature type="domain" description="BHLH" evidence="6">
    <location>
        <begin position="278"/>
        <end position="327"/>
    </location>
</feature>